<feature type="transmembrane region" description="Helical" evidence="1">
    <location>
        <begin position="57"/>
        <end position="76"/>
    </location>
</feature>
<organism evidence="2 3">
    <name type="scientific">Rheinheimera tilapiae</name>
    <dbReference type="NCBI Taxonomy" id="875043"/>
    <lineage>
        <taxon>Bacteria</taxon>
        <taxon>Pseudomonadati</taxon>
        <taxon>Pseudomonadota</taxon>
        <taxon>Gammaproteobacteria</taxon>
        <taxon>Chromatiales</taxon>
        <taxon>Chromatiaceae</taxon>
        <taxon>Rheinheimera</taxon>
    </lineage>
</organism>
<reference evidence="2 3" key="1">
    <citation type="submission" date="2024-09" db="EMBL/GenBank/DDBJ databases">
        <authorList>
            <person name="Sun Q."/>
            <person name="Mori K."/>
        </authorList>
    </citation>
    <scope>NUCLEOTIDE SEQUENCE [LARGE SCALE GENOMIC DNA]</scope>
    <source>
        <strain evidence="2 3">KCTC 23315</strain>
    </source>
</reference>
<keyword evidence="1" id="KW-0472">Membrane</keyword>
<comment type="caution">
    <text evidence="2">The sequence shown here is derived from an EMBL/GenBank/DDBJ whole genome shotgun (WGS) entry which is preliminary data.</text>
</comment>
<sequence>MNQTSDFLKNTAATLLCIIAMAAPFYLNHQPDFERLISFGSIAIIALFSLQRRQILPLLLLIVFIKLLQFPISYFLKTLDTALVYYLCSALIDLVMAFCIVHYHDDTALLKLFRAKRQGYVPQVYLMALLLAFSSLIACLQAMEYVIYTMDPSFYGKSKPWIYEHQHAIKLTLKTLFELSIWALLLDPNRWKILQKIQNKFLAP</sequence>
<feature type="transmembrane region" description="Helical" evidence="1">
    <location>
        <begin position="7"/>
        <end position="27"/>
    </location>
</feature>
<feature type="transmembrane region" description="Helical" evidence="1">
    <location>
        <begin position="33"/>
        <end position="50"/>
    </location>
</feature>
<dbReference type="EMBL" id="JBHLXP010000003">
    <property type="protein sequence ID" value="MFC0049112.1"/>
    <property type="molecule type" value="Genomic_DNA"/>
</dbReference>
<evidence type="ECO:0000313" key="2">
    <source>
        <dbReference type="EMBL" id="MFC0049112.1"/>
    </source>
</evidence>
<dbReference type="RefSeq" id="WP_377244377.1">
    <property type="nucleotide sequence ID" value="NZ_JBHLXP010000003.1"/>
</dbReference>
<proteinExistence type="predicted"/>
<name>A0ABV6BDZ8_9GAMM</name>
<keyword evidence="1" id="KW-0812">Transmembrane</keyword>
<protein>
    <submittedName>
        <fullName evidence="2">Uncharacterized protein</fullName>
    </submittedName>
</protein>
<feature type="transmembrane region" description="Helical" evidence="1">
    <location>
        <begin position="82"/>
        <end position="103"/>
    </location>
</feature>
<keyword evidence="1" id="KW-1133">Transmembrane helix</keyword>
<dbReference type="Proteomes" id="UP001589813">
    <property type="component" value="Unassembled WGS sequence"/>
</dbReference>
<evidence type="ECO:0000313" key="3">
    <source>
        <dbReference type="Proteomes" id="UP001589813"/>
    </source>
</evidence>
<accession>A0ABV6BDZ8</accession>
<feature type="transmembrane region" description="Helical" evidence="1">
    <location>
        <begin position="124"/>
        <end position="148"/>
    </location>
</feature>
<keyword evidence="3" id="KW-1185">Reference proteome</keyword>
<gene>
    <name evidence="2" type="ORF">ACFFJP_12525</name>
</gene>
<evidence type="ECO:0000256" key="1">
    <source>
        <dbReference type="SAM" id="Phobius"/>
    </source>
</evidence>